<gene>
    <name evidence="1" type="ORF">WJX74_007206</name>
</gene>
<reference evidence="1 2" key="1">
    <citation type="journal article" date="2024" name="Nat. Commun.">
        <title>Phylogenomics reveals the evolutionary origins of lichenization in chlorophyte algae.</title>
        <authorList>
            <person name="Puginier C."/>
            <person name="Libourel C."/>
            <person name="Otte J."/>
            <person name="Skaloud P."/>
            <person name="Haon M."/>
            <person name="Grisel S."/>
            <person name="Petersen M."/>
            <person name="Berrin J.G."/>
            <person name="Delaux P.M."/>
            <person name="Dal Grande F."/>
            <person name="Keller J."/>
        </authorList>
    </citation>
    <scope>NUCLEOTIDE SEQUENCE [LARGE SCALE GENOMIC DNA]</scope>
    <source>
        <strain evidence="1 2">SAG 2145</strain>
    </source>
</reference>
<keyword evidence="2" id="KW-1185">Reference proteome</keyword>
<comment type="caution">
    <text evidence="1">The sequence shown here is derived from an EMBL/GenBank/DDBJ whole genome shotgun (WGS) entry which is preliminary data.</text>
</comment>
<organism evidence="1 2">
    <name type="scientific">Apatococcus lobatus</name>
    <dbReference type="NCBI Taxonomy" id="904363"/>
    <lineage>
        <taxon>Eukaryota</taxon>
        <taxon>Viridiplantae</taxon>
        <taxon>Chlorophyta</taxon>
        <taxon>core chlorophytes</taxon>
        <taxon>Trebouxiophyceae</taxon>
        <taxon>Chlorellales</taxon>
        <taxon>Chlorellaceae</taxon>
        <taxon>Apatococcus</taxon>
    </lineage>
</organism>
<name>A0AAW1Q8I0_9CHLO</name>
<evidence type="ECO:0008006" key="3">
    <source>
        <dbReference type="Google" id="ProtNLM"/>
    </source>
</evidence>
<proteinExistence type="predicted"/>
<evidence type="ECO:0000313" key="1">
    <source>
        <dbReference type="EMBL" id="KAK9818595.1"/>
    </source>
</evidence>
<dbReference type="InterPro" id="IPR011009">
    <property type="entry name" value="Kinase-like_dom_sf"/>
</dbReference>
<accession>A0AAW1Q8I0</accession>
<dbReference type="Gene3D" id="1.10.510.10">
    <property type="entry name" value="Transferase(Phosphotransferase) domain 1"/>
    <property type="match status" value="1"/>
</dbReference>
<protein>
    <recommendedName>
        <fullName evidence="3">Protein kinase domain-containing protein</fullName>
    </recommendedName>
</protein>
<dbReference type="EMBL" id="JALJOS010000059">
    <property type="protein sequence ID" value="KAK9818595.1"/>
    <property type="molecule type" value="Genomic_DNA"/>
</dbReference>
<dbReference type="SUPFAM" id="SSF56112">
    <property type="entry name" value="Protein kinase-like (PK-like)"/>
    <property type="match status" value="1"/>
</dbReference>
<dbReference type="AlphaFoldDB" id="A0AAW1Q8I0"/>
<evidence type="ECO:0000313" key="2">
    <source>
        <dbReference type="Proteomes" id="UP001438707"/>
    </source>
</evidence>
<dbReference type="Proteomes" id="UP001438707">
    <property type="component" value="Unassembled WGS sequence"/>
</dbReference>
<sequence length="558" mass="61202">MWARLVLALSQGAADHCSKGSDQRLPAELVTSASIARQWAPVSEQLDGTLYEQLADTDEFSWVEDFGKFWKAEQKNLAQVQLNLLPCIREPSVSYAHGRELVQHIVKRMPGYVAKAPAMPTISIFCNTTTLSESETERKSRPDLAYCGFEKEVDSSDQYKHVRLIAEYKPFSSYSEGEYEDNTHAGLQHIWKAKRLPLCVERGTAHPSASLPVDTSSDGFKELGFLLWLGEALKLKAEAEHQDLWLMPGQQVHAKSSQGRQLASFQIKAVLQQRTCFSATYSARCSVTGLAVVVKLGPLPEHRSQAKLLQLNRGAWDQVSNELAMWQAPGTPVLRGLVSADAQGSVASVDDQATHGLIGSPIIVTSPLGVALSSMPRPIAMLQDPSSLVADVSEGLHCLQRHGVSHNDVRPCNMGFSNSRVGSFYCFDLGYACSWNALRAAVCLPAHGLYSSLDILQDRRPAPFSDMQALLFSAMDLSGCTLPWAEVAKVWGHPGAVRLRRKLMQDALGSSVLNSWPQHLQLFASRVFKASLLPVEQQQQMVNDSPSSSIAPSLPKLA</sequence>